<reference evidence="1 2" key="1">
    <citation type="submission" date="2017-06" db="EMBL/GenBank/DDBJ databases">
        <authorList>
            <person name="Kim H.J."/>
            <person name="Triplett B.A."/>
        </authorList>
    </citation>
    <scope>NUCLEOTIDE SEQUENCE [LARGE SCALE GENOMIC DNA]</scope>
    <source>
        <strain evidence="1 2">CGMCC 4.2132</strain>
    </source>
</reference>
<sequence length="76" mass="8206">MSGVEIPVPQEPADALAAVAALRRLADQIEDAAVEQAMRAGWSWPQVAEALGVTRQAVHKKHAKRLIAAGVTLRRR</sequence>
<evidence type="ECO:0000313" key="1">
    <source>
        <dbReference type="EMBL" id="SNT22019.1"/>
    </source>
</evidence>
<dbReference type="EMBL" id="FZOD01000029">
    <property type="protein sequence ID" value="SNT22019.1"/>
    <property type="molecule type" value="Genomic_DNA"/>
</dbReference>
<dbReference type="Proteomes" id="UP000198282">
    <property type="component" value="Unassembled WGS sequence"/>
</dbReference>
<keyword evidence="2" id="KW-1185">Reference proteome</keyword>
<evidence type="ECO:0000313" key="2">
    <source>
        <dbReference type="Proteomes" id="UP000198282"/>
    </source>
</evidence>
<proteinExistence type="predicted"/>
<accession>A0A239KWY2</accession>
<name>A0A239KWY2_9ACTN</name>
<evidence type="ECO:0008006" key="3">
    <source>
        <dbReference type="Google" id="ProtNLM"/>
    </source>
</evidence>
<dbReference type="RefSeq" id="WP_089209986.1">
    <property type="nucleotide sequence ID" value="NZ_FZOD01000029.1"/>
</dbReference>
<protein>
    <recommendedName>
        <fullName evidence="3">Homeodomain-like domain-containing protein</fullName>
    </recommendedName>
</protein>
<dbReference type="OrthoDB" id="3579809at2"/>
<dbReference type="AlphaFoldDB" id="A0A239KWY2"/>
<gene>
    <name evidence="1" type="ORF">SAMN05216276_102915</name>
</gene>
<organism evidence="1 2">
    <name type="scientific">Streptosporangium subroseum</name>
    <dbReference type="NCBI Taxonomy" id="106412"/>
    <lineage>
        <taxon>Bacteria</taxon>
        <taxon>Bacillati</taxon>
        <taxon>Actinomycetota</taxon>
        <taxon>Actinomycetes</taxon>
        <taxon>Streptosporangiales</taxon>
        <taxon>Streptosporangiaceae</taxon>
        <taxon>Streptosporangium</taxon>
    </lineage>
</organism>